<comment type="caution">
    <text evidence="1">The sequence shown here is derived from an EMBL/GenBank/DDBJ whole genome shotgun (WGS) entry which is preliminary data.</text>
</comment>
<organism evidence="1 2">
    <name type="scientific">Melia azedarach</name>
    <name type="common">Chinaberry tree</name>
    <dbReference type="NCBI Taxonomy" id="155640"/>
    <lineage>
        <taxon>Eukaryota</taxon>
        <taxon>Viridiplantae</taxon>
        <taxon>Streptophyta</taxon>
        <taxon>Embryophyta</taxon>
        <taxon>Tracheophyta</taxon>
        <taxon>Spermatophyta</taxon>
        <taxon>Magnoliopsida</taxon>
        <taxon>eudicotyledons</taxon>
        <taxon>Gunneridae</taxon>
        <taxon>Pentapetalae</taxon>
        <taxon>rosids</taxon>
        <taxon>malvids</taxon>
        <taxon>Sapindales</taxon>
        <taxon>Meliaceae</taxon>
        <taxon>Melia</taxon>
    </lineage>
</organism>
<accession>A0ACC1Y9P6</accession>
<reference evidence="1 2" key="1">
    <citation type="journal article" date="2023" name="Science">
        <title>Complex scaffold remodeling in plant triterpene biosynthesis.</title>
        <authorList>
            <person name="De La Pena R."/>
            <person name="Hodgson H."/>
            <person name="Liu J.C."/>
            <person name="Stephenson M.J."/>
            <person name="Martin A.C."/>
            <person name="Owen C."/>
            <person name="Harkess A."/>
            <person name="Leebens-Mack J."/>
            <person name="Jimenez L.E."/>
            <person name="Osbourn A."/>
            <person name="Sattely E.S."/>
        </authorList>
    </citation>
    <scope>NUCLEOTIDE SEQUENCE [LARGE SCALE GENOMIC DNA]</scope>
    <source>
        <strain evidence="2">cv. JPN11</strain>
        <tissue evidence="1">Leaf</tissue>
    </source>
</reference>
<dbReference type="EMBL" id="CM051397">
    <property type="protein sequence ID" value="KAJ4720471.1"/>
    <property type="molecule type" value="Genomic_DNA"/>
</dbReference>
<evidence type="ECO:0000313" key="1">
    <source>
        <dbReference type="EMBL" id="KAJ4720471.1"/>
    </source>
</evidence>
<proteinExistence type="predicted"/>
<dbReference type="Proteomes" id="UP001164539">
    <property type="component" value="Chromosome 4"/>
</dbReference>
<gene>
    <name evidence="1" type="ORF">OWV82_008299</name>
</gene>
<evidence type="ECO:0000313" key="2">
    <source>
        <dbReference type="Proteomes" id="UP001164539"/>
    </source>
</evidence>
<keyword evidence="2" id="KW-1185">Reference proteome</keyword>
<sequence>MASSSSINNSSPANTTSLPQTNTSFVFAAPIKLTNTNYLLWKTQVLPSIRANNLEGFIEANGGPPRRMLVSVDQEQNVVTTENPEYLVWARQDQMLMSWLLSSMTEGVLSSVMECKSSLDLWTTLQKHFSAQTIARTMQLRGDIHNTKKEGMSMNDYYFKMKSLVEDLRCAGNMVSDDELVLYLMEGLGPEYDSVIVNITSRPEKLPLREVYSMLLSQERRIEKNLSAGNINLAPNMSTNYTYSGYNNNQRRNWAERNNQNQHAGNQNHFGEFLPGKGNHRNASEGEGKTICQICFRIGHEASKCWFRFNKKFTTKPGARNFQKKAYAATLETVTDPNWYLDSGATNHITNNLSNLSIGTEYKGNDQLAVGNGNKLLISHIGHSLLPTFHPQMTKHLHLNHILHVPGITKNLISISKLISDNNINILFDKHLCLIKDKPQGRTLLQGVARGGLYQLQFCPPSHISSFCSIVYPLSEETIHNSPESMLSYSSNTSKSVSKTISVNDDWDVWHRRLGHPHFLSLKKSLSGCTSLKLNENSKFSFCNACQFGKLHRLTFKGSETKTTEPLQVIHADLWGPAPILSNQGFRYYIAFVDDKTRFTWIYPLTSKAEALNAFKVFKKQVETMHEKRIKTFQCDMGGEFKAFEPYLKQEGITMRYSCPYTHHQNGKVERKHRHLVETGLTLLAQASMPLKFWWEAFSTATFLINRLATPTLGDKSPFHALFHTKPDYTMIKVFGCECYPFLRPYNRHKFDFHTSKCVLLGLSVLHKGYLCLHHSGRIYIARHVTFNEGSFPFENDFRFKDSHKLMMSEPTTSLNHFHSVFIQSETHNQGNNTIDRDALVNTPPTAEDQTQVCQQDTSITHNSETTSTPSHIPETQEPQPTQNLLPTHPMITRAKAGIFKPKVYVSVTSEPIEANVPPDVIAALSDPRWTKAMEEEINALARNETWTLVPYSPDMRLVGSKWVYKVKQNPDGSVSRFKARLVAKGFHQTPGLDYNETYSPVVKASTIRIVFSLAVINKWQLRQVDVNNAFLNGDLAETVYMTQPDGFVDKTRPEHVCKLGKALYGLKQAPRAWFEKLKNALKSWGFNNSRCDTSLFFRRINMDLVVILIYVDDIIVTGNNTNQIEETVQKLHSNFALKDLGQLHFFLGIEVCRTPTKLVLSQCKYISELLKRVNMTQCKGIETPLIVGGRLSKLEGESFRDGLLYRSVVGALQYATLTRPELAFAVNKLSQFMSNPLIPHWIACKRVLRYLKHTVNYGLEFNTSDNHELIGFCDADWGSDIDDRKSNQSIGHWHTYAQKLHG</sequence>
<protein>
    <submittedName>
        <fullName evidence="1">Retrovirus-related Pol polyprotein from transposon TNT 1-94</fullName>
    </submittedName>
</protein>
<name>A0ACC1Y9P6_MELAZ</name>